<dbReference type="PANTHER" id="PTHR43876">
    <property type="entry name" value="UBIQUINONE BIOSYNTHESIS MONOOXYGENASE COQ6, MITOCHONDRIAL"/>
    <property type="match status" value="1"/>
</dbReference>
<dbReference type="PRINTS" id="PR00420">
    <property type="entry name" value="RNGMNOXGNASE"/>
</dbReference>
<dbReference type="GO" id="GO:0004497">
    <property type="term" value="F:monooxygenase activity"/>
    <property type="evidence" value="ECO:0007669"/>
    <property type="project" value="UniProtKB-KW"/>
</dbReference>
<evidence type="ECO:0000259" key="4">
    <source>
        <dbReference type="Pfam" id="PF01494"/>
    </source>
</evidence>
<dbReference type="Pfam" id="PF01494">
    <property type="entry name" value="FAD_binding_3"/>
    <property type="match status" value="2"/>
</dbReference>
<evidence type="ECO:0000313" key="6">
    <source>
        <dbReference type="Proteomes" id="UP001219933"/>
    </source>
</evidence>
<dbReference type="Gene3D" id="3.50.50.60">
    <property type="entry name" value="FAD/NAD(P)-binding domain"/>
    <property type="match status" value="2"/>
</dbReference>
<dbReference type="EMBL" id="CP119878">
    <property type="protein sequence ID" value="WFD34592.1"/>
    <property type="molecule type" value="Genomic_DNA"/>
</dbReference>
<dbReference type="InterPro" id="IPR051205">
    <property type="entry name" value="UbiH/COQ6_monooxygenase"/>
</dbReference>
<accession>A0AAF0EU20</accession>
<dbReference type="InterPro" id="IPR018168">
    <property type="entry name" value="Ubi_Hdrlase_CS"/>
</dbReference>
<dbReference type="GO" id="GO:0005739">
    <property type="term" value="C:mitochondrion"/>
    <property type="evidence" value="ECO:0007669"/>
    <property type="project" value="TreeGrafter"/>
</dbReference>
<dbReference type="SUPFAM" id="SSF51905">
    <property type="entry name" value="FAD/NAD(P)-binding domain"/>
    <property type="match status" value="1"/>
</dbReference>
<dbReference type="InterPro" id="IPR036188">
    <property type="entry name" value="FAD/NAD-bd_sf"/>
</dbReference>
<evidence type="ECO:0000256" key="3">
    <source>
        <dbReference type="ARBA" id="ARBA00023002"/>
    </source>
</evidence>
<dbReference type="InterPro" id="IPR002938">
    <property type="entry name" value="FAD-bd"/>
</dbReference>
<reference evidence="5" key="1">
    <citation type="submission" date="2023-03" db="EMBL/GenBank/DDBJ databases">
        <title>Mating type loci evolution in Malassezia.</title>
        <authorList>
            <person name="Coelho M.A."/>
        </authorList>
    </citation>
    <scope>NUCLEOTIDE SEQUENCE</scope>
    <source>
        <strain evidence="5">CBS 11721</strain>
    </source>
</reference>
<gene>
    <name evidence="5" type="primary">COQ6_2</name>
    <name evidence="5" type="ORF">MCUN1_001433</name>
</gene>
<dbReference type="PANTHER" id="PTHR43876:SF7">
    <property type="entry name" value="UBIQUINONE BIOSYNTHESIS MONOOXYGENASE COQ6, MITOCHONDRIAL"/>
    <property type="match status" value="1"/>
</dbReference>
<keyword evidence="1" id="KW-0285">Flavoprotein</keyword>
<sequence length="528" mass="56258">MSTATTSESESDIVVIGGGVAGLAMLAGLDAMDLGRFRGWAAAKQAETKEPTDQHDGVAWENRVISLNNDNLAWLEEIGAASLLVHSRLRPVERIRVWDGLTDAAAEFGEDRTIPLSTMVEISNLQQALLRRVDQHSNVSVRIADHARVTNITADEGWPKVELDIEGKKETLTTRLLVGADGHNSPVRRFAGIESIGWSYGCKGLVATVRTGSLGRSAEPLVDLSAWQRFLPTGTLAFLPLSPTSGTIVWALPPNLCDPLVAMHRTSGGNVLAHLVSAGFRLPWKALEGLIYEALDRVARQDTDWDAFSERIYATVADAESSAGRDMPSAYTGAVPPWADAVDARSVASFPLQLKHASCYLGSSLNQDMGSGLLPAPSTVLASALSAIGVLPAGGGRGQGQPRTVLVGDAAHSTHPLAGQGLNLGLQDVRALVQALEEACLHGLDIGSHGALSPYERARYAPNQAMISATDHLHWLFAIRPNSQFSPNPSPLRSAALDALVWARSTGLEVVNELTPLKRLFAQSAGSR</sequence>
<dbReference type="GO" id="GO:0071949">
    <property type="term" value="F:FAD binding"/>
    <property type="evidence" value="ECO:0007669"/>
    <property type="project" value="InterPro"/>
</dbReference>
<protein>
    <submittedName>
        <fullName evidence="5">Ubiquinone biosynthesis monooxygenase</fullName>
    </submittedName>
</protein>
<dbReference type="AlphaFoldDB" id="A0AAF0EU20"/>
<dbReference type="Proteomes" id="UP001219933">
    <property type="component" value="Chromosome 2"/>
</dbReference>
<name>A0AAF0EU20_9BASI</name>
<evidence type="ECO:0000256" key="2">
    <source>
        <dbReference type="ARBA" id="ARBA00022827"/>
    </source>
</evidence>
<keyword evidence="3" id="KW-0560">Oxidoreductase</keyword>
<keyword evidence="2" id="KW-0274">FAD</keyword>
<feature type="domain" description="FAD-binding" evidence="4">
    <location>
        <begin position="403"/>
        <end position="465"/>
    </location>
</feature>
<evidence type="ECO:0000256" key="1">
    <source>
        <dbReference type="ARBA" id="ARBA00022630"/>
    </source>
</evidence>
<feature type="domain" description="FAD-binding" evidence="4">
    <location>
        <begin position="59"/>
        <end position="243"/>
    </location>
</feature>
<proteinExistence type="predicted"/>
<keyword evidence="5" id="KW-0830">Ubiquinone</keyword>
<dbReference type="PROSITE" id="PS01304">
    <property type="entry name" value="UBIH"/>
    <property type="match status" value="1"/>
</dbReference>
<keyword evidence="6" id="KW-1185">Reference proteome</keyword>
<keyword evidence="5" id="KW-0503">Monooxygenase</keyword>
<organism evidence="5 6">
    <name type="scientific">Malassezia cuniculi</name>
    <dbReference type="NCBI Taxonomy" id="948313"/>
    <lineage>
        <taxon>Eukaryota</taxon>
        <taxon>Fungi</taxon>
        <taxon>Dikarya</taxon>
        <taxon>Basidiomycota</taxon>
        <taxon>Ustilaginomycotina</taxon>
        <taxon>Malasseziomycetes</taxon>
        <taxon>Malasseziales</taxon>
        <taxon>Malasseziaceae</taxon>
        <taxon>Malassezia</taxon>
    </lineage>
</organism>
<evidence type="ECO:0000313" key="5">
    <source>
        <dbReference type="EMBL" id="WFD34592.1"/>
    </source>
</evidence>